<dbReference type="OrthoDB" id="3559580at2759"/>
<comment type="caution">
    <text evidence="3">The sequence shown here is derived from an EMBL/GenBank/DDBJ whole genome shotgun (WGS) entry which is preliminary data.</text>
</comment>
<dbReference type="Pfam" id="PF20233">
    <property type="entry name" value="DUF6590"/>
    <property type="match status" value="1"/>
</dbReference>
<gene>
    <name evidence="3" type="ORF">B7463_g834</name>
</gene>
<dbReference type="InterPro" id="IPR009003">
    <property type="entry name" value="Peptidase_S1_PA"/>
</dbReference>
<feature type="compositionally biased region" description="Basic residues" evidence="1">
    <location>
        <begin position="1035"/>
        <end position="1051"/>
    </location>
</feature>
<feature type="region of interest" description="Disordered" evidence="1">
    <location>
        <begin position="459"/>
        <end position="492"/>
    </location>
</feature>
<feature type="region of interest" description="Disordered" evidence="1">
    <location>
        <begin position="284"/>
        <end position="305"/>
    </location>
</feature>
<evidence type="ECO:0000313" key="4">
    <source>
        <dbReference type="Proteomes" id="UP000258309"/>
    </source>
</evidence>
<feature type="compositionally biased region" description="Low complexity" evidence="1">
    <location>
        <begin position="547"/>
        <end position="558"/>
    </location>
</feature>
<feature type="region of interest" description="Disordered" evidence="1">
    <location>
        <begin position="868"/>
        <end position="895"/>
    </location>
</feature>
<evidence type="ECO:0000256" key="1">
    <source>
        <dbReference type="SAM" id="MobiDB-lite"/>
    </source>
</evidence>
<dbReference type="STRING" id="5539.A0A3E2HQF7"/>
<dbReference type="InterPro" id="IPR046497">
    <property type="entry name" value="DUF6590"/>
</dbReference>
<dbReference type="EMBL" id="NCSJ02000007">
    <property type="protein sequence ID" value="RFU35574.1"/>
    <property type="molecule type" value="Genomic_DNA"/>
</dbReference>
<feature type="compositionally biased region" description="Low complexity" evidence="1">
    <location>
        <begin position="927"/>
        <end position="937"/>
    </location>
</feature>
<dbReference type="Proteomes" id="UP000258309">
    <property type="component" value="Unassembled WGS sequence"/>
</dbReference>
<feature type="region of interest" description="Disordered" evidence="1">
    <location>
        <begin position="910"/>
        <end position="939"/>
    </location>
</feature>
<dbReference type="AlphaFoldDB" id="A0A3E2HQF7"/>
<feature type="region of interest" description="Disordered" evidence="1">
    <location>
        <begin position="1013"/>
        <end position="1051"/>
    </location>
</feature>
<protein>
    <recommendedName>
        <fullName evidence="2">DUF6590 domain-containing protein</fullName>
    </recommendedName>
</protein>
<feature type="domain" description="DUF6590" evidence="2">
    <location>
        <begin position="694"/>
        <end position="838"/>
    </location>
</feature>
<feature type="compositionally biased region" description="Polar residues" evidence="1">
    <location>
        <begin position="216"/>
        <end position="226"/>
    </location>
</feature>
<dbReference type="PANTHER" id="PTHR35391:SF5">
    <property type="entry name" value="DUF6590 DOMAIN-CONTAINING PROTEIN"/>
    <property type="match status" value="1"/>
</dbReference>
<accession>A0A3E2HQF7</accession>
<dbReference type="OMA" id="AYESMAN"/>
<organism evidence="3 4">
    <name type="scientific">Scytalidium lignicola</name>
    <name type="common">Hyphomycete</name>
    <dbReference type="NCBI Taxonomy" id="5539"/>
    <lineage>
        <taxon>Eukaryota</taxon>
        <taxon>Fungi</taxon>
        <taxon>Dikarya</taxon>
        <taxon>Ascomycota</taxon>
        <taxon>Pezizomycotina</taxon>
        <taxon>Leotiomycetes</taxon>
        <taxon>Leotiomycetes incertae sedis</taxon>
        <taxon>Scytalidium</taxon>
    </lineage>
</organism>
<proteinExistence type="predicted"/>
<keyword evidence="4" id="KW-1185">Reference proteome</keyword>
<feature type="non-terminal residue" evidence="3">
    <location>
        <position position="1"/>
    </location>
</feature>
<feature type="compositionally biased region" description="Polar residues" evidence="1">
    <location>
        <begin position="473"/>
        <end position="492"/>
    </location>
</feature>
<feature type="region of interest" description="Disordered" evidence="1">
    <location>
        <begin position="547"/>
        <end position="584"/>
    </location>
</feature>
<feature type="compositionally biased region" description="Polar residues" evidence="1">
    <location>
        <begin position="910"/>
        <end position="926"/>
    </location>
</feature>
<feature type="non-terminal residue" evidence="3">
    <location>
        <position position="1051"/>
    </location>
</feature>
<sequence length="1051" mass="116509">MQKDESHATGVNEGAKDKNLVGYDDGSRFSLFKKSKLKLKWPNPEQSVGRYCGIMKDKYRCWEAKGDALEAFEKLGPEISILLERSCSPVPASSQIIYDIFMVGLNPETALPHIMFSCIETGHWQFPTHIIDPQFLASQGQSESVESSEVFLVPLYGPNLQTATSTTSEAIIAMKLYLEMPLDRWVDLPKATIGCTIHIYGKKFYLSVSHAFIPSSTSTQNSLNTEDSGEDSEVEFGGLENDYESSDNKDLEQTSRGSMTPEFEILEEGYTSIVDENFEKSSLPSSNVSSASYPQTNHNSETEKLVRERTPEITVVKTPSPEHYNATAFLMSGDLDYALIEINSGYPLNPGFDSLPILSSENVTDTPDKEVSIITVTGSSGRLFGELSGKPSYIRLLRSTTFQKVYTVILKGTVNPGDSGSVFLNAETFEVYGHIVAGSTISRTAYMIPAISLLQDLESRKSDNTGNPPPTLRSFNLRNSNSGEIHSPFSSRAQDSYQNIVERTSILDLSDEMVQLEGDSKRLIHDNMPTIITVRQRDDSNIKKAKYSQSQLYESTSSSRHRHQHRRETTANSESKKSSSQLFKPKFDAGGYSVETTDLGRVLPETYGTYPNQVTDILASGIQNLAVWTGSKYSSALYPQMDEISASGISQTLPDPAYESMANLSSPPNVQPPTVVEKTGRLDTSYQVRRKDYKEFFKVGRVFSILWSESMGITENINESQNLVDIVAYGENVHMKIRRFVVVKLRGNSCSCLPVTSYGKKGVNKAGIILSDHGFIYNHAEPNRAYGLGAEPLKIILSRGGSDLTNPSLVNYSKVYTIEADMKVKDIGKIDPEYIGTLRFYFNKIFNGIEEHIPTSMIAEEGLEALSGGEGNLTSPSQSVTLSSPYKTNPSSESSTLPFWQQHVALPESESQLKTASHTPNWEQQVSTTPYSPSSSTQFNSYTTPSSFYPVSYTTTPRTTAAYTDYTESNYQQATSSYSLPGYIQPPNIYPSTVSSSDTAVSSLADYQVAYGLPSSYTDPGARETDLDLDLERHARQRSSHREAKKKRHRR</sequence>
<name>A0A3E2HQF7_SCYLI</name>
<dbReference type="SUPFAM" id="SSF50494">
    <property type="entry name" value="Trypsin-like serine proteases"/>
    <property type="match status" value="1"/>
</dbReference>
<evidence type="ECO:0000313" key="3">
    <source>
        <dbReference type="EMBL" id="RFU35574.1"/>
    </source>
</evidence>
<dbReference type="PANTHER" id="PTHR35391">
    <property type="entry name" value="C2H2-TYPE DOMAIN-CONTAINING PROTEIN-RELATED"/>
    <property type="match status" value="1"/>
</dbReference>
<evidence type="ECO:0000259" key="2">
    <source>
        <dbReference type="Pfam" id="PF20233"/>
    </source>
</evidence>
<feature type="region of interest" description="Disordered" evidence="1">
    <location>
        <begin position="216"/>
        <end position="262"/>
    </location>
</feature>
<feature type="compositionally biased region" description="Basic and acidic residues" evidence="1">
    <location>
        <begin position="1021"/>
        <end position="1034"/>
    </location>
</feature>
<feature type="compositionally biased region" description="Polar residues" evidence="1">
    <location>
        <begin position="872"/>
        <end position="895"/>
    </location>
</feature>
<reference evidence="3 4" key="1">
    <citation type="submission" date="2018-05" db="EMBL/GenBank/DDBJ databases">
        <title>Draft genome sequence of Scytalidium lignicola DSM 105466, a ubiquitous saprotrophic fungus.</title>
        <authorList>
            <person name="Buettner E."/>
            <person name="Gebauer A.M."/>
            <person name="Hofrichter M."/>
            <person name="Liers C."/>
            <person name="Kellner H."/>
        </authorList>
    </citation>
    <scope>NUCLEOTIDE SEQUENCE [LARGE SCALE GENOMIC DNA]</scope>
    <source>
        <strain evidence="3 4">DSM 105466</strain>
    </source>
</reference>